<reference evidence="3" key="1">
    <citation type="journal article" date="2008" name="Genome Res.">
        <title>The genome of Pelotomaculum thermopropionicum reveals niche-associated evolution in anaerobic microbiota.</title>
        <authorList>
            <person name="Kosaka T."/>
            <person name="Kato S."/>
            <person name="Shimoyama T."/>
            <person name="Ishii S."/>
            <person name="Abe T."/>
            <person name="Watanabe K."/>
        </authorList>
    </citation>
    <scope>NUCLEOTIDE SEQUENCE [LARGE SCALE GENOMIC DNA]</scope>
    <source>
        <strain evidence="3">DSM 13744 / JCM 10971 / SI</strain>
    </source>
</reference>
<feature type="transmembrane region" description="Helical" evidence="1">
    <location>
        <begin position="329"/>
        <end position="348"/>
    </location>
</feature>
<dbReference type="AlphaFoldDB" id="A5CY36"/>
<gene>
    <name evidence="2" type="ordered locus">PTH_2907</name>
</gene>
<keyword evidence="3" id="KW-1185">Reference proteome</keyword>
<feature type="transmembrane region" description="Helical" evidence="1">
    <location>
        <begin position="12"/>
        <end position="30"/>
    </location>
</feature>
<dbReference type="eggNOG" id="COG3949">
    <property type="taxonomic scope" value="Bacteria"/>
</dbReference>
<keyword evidence="1" id="KW-1133">Transmembrane helix</keyword>
<dbReference type="EMBL" id="AP009389">
    <property type="protein sequence ID" value="BAF61088.1"/>
    <property type="molecule type" value="Genomic_DNA"/>
</dbReference>
<dbReference type="PANTHER" id="PTHR37814">
    <property type="entry name" value="CONSERVED MEMBRANE PROTEIN"/>
    <property type="match status" value="1"/>
</dbReference>
<feature type="transmembrane region" description="Helical" evidence="1">
    <location>
        <begin position="127"/>
        <end position="150"/>
    </location>
</feature>
<organism evidence="2 3">
    <name type="scientific">Pelotomaculum thermopropionicum (strain DSM 13744 / JCM 10971 / SI)</name>
    <dbReference type="NCBI Taxonomy" id="370438"/>
    <lineage>
        <taxon>Bacteria</taxon>
        <taxon>Bacillati</taxon>
        <taxon>Bacillota</taxon>
        <taxon>Clostridia</taxon>
        <taxon>Eubacteriales</taxon>
        <taxon>Desulfotomaculaceae</taxon>
        <taxon>Pelotomaculum</taxon>
    </lineage>
</organism>
<name>A5CY36_PELTS</name>
<feature type="transmembrane region" description="Helical" evidence="1">
    <location>
        <begin position="90"/>
        <end position="115"/>
    </location>
</feature>
<accession>A5CY36</accession>
<keyword evidence="1" id="KW-0812">Transmembrane</keyword>
<dbReference type="STRING" id="370438.PTH_2907"/>
<feature type="transmembrane region" description="Helical" evidence="1">
    <location>
        <begin position="304"/>
        <end position="323"/>
    </location>
</feature>
<feature type="transmembrane region" description="Helical" evidence="1">
    <location>
        <begin position="220"/>
        <end position="248"/>
    </location>
</feature>
<feature type="transmembrane region" description="Helical" evidence="1">
    <location>
        <begin position="195"/>
        <end position="213"/>
    </location>
</feature>
<protein>
    <submittedName>
        <fullName evidence="2">Uncharacterized membrane protein</fullName>
    </submittedName>
</protein>
<dbReference type="KEGG" id="pth:PTH_2907"/>
<dbReference type="Proteomes" id="UP000006556">
    <property type="component" value="Chromosome"/>
</dbReference>
<dbReference type="HOGENOM" id="CLU_043930_0_0_9"/>
<keyword evidence="1" id="KW-0472">Membrane</keyword>
<sequence length="357" mass="37282">MVLNRARRNFWLLARVVTAYIGAVIGAGFASGQEIMQFFVLHGRSGLLGAAVTALLFAYLGGLIMFLSVKMKSASYRDIFAFLLGERAGGIMDALNIFMLLGGLSVMMAGSAAVFEEQFGLPARAGVWAVTVLSSLVVLGGLEGVLAANVFLVPLKFLAVVAVSTAALCASRHLAQSSGTGWQGGGAGGHWLPAAFLYVSYNIVVPLAVLSSLGRMVPPVLGLAGGALGGLLLGMAVSLVTLAGLAYMPEASFCQIPLLYLAGHLGQGFRHLLGLLIWLAILTTAIADAHGFASRLAPEGGSRYRFCGIFACLLALPLSSFSFAGLVRLLYPLFGLAGLVLLAALLFVPPFKSLRKF</sequence>
<evidence type="ECO:0000313" key="3">
    <source>
        <dbReference type="Proteomes" id="UP000006556"/>
    </source>
</evidence>
<proteinExistence type="predicted"/>
<feature type="transmembrane region" description="Helical" evidence="1">
    <location>
        <begin position="268"/>
        <end position="292"/>
    </location>
</feature>
<feature type="transmembrane region" description="Helical" evidence="1">
    <location>
        <begin position="50"/>
        <end position="69"/>
    </location>
</feature>
<evidence type="ECO:0000256" key="1">
    <source>
        <dbReference type="SAM" id="Phobius"/>
    </source>
</evidence>
<dbReference type="InterPro" id="IPR038728">
    <property type="entry name" value="YkvI-like"/>
</dbReference>
<feature type="transmembrane region" description="Helical" evidence="1">
    <location>
        <begin position="157"/>
        <end position="175"/>
    </location>
</feature>
<evidence type="ECO:0000313" key="2">
    <source>
        <dbReference type="EMBL" id="BAF61088.1"/>
    </source>
</evidence>
<dbReference type="PANTHER" id="PTHR37814:SF1">
    <property type="entry name" value="MEMBRANE PROTEIN"/>
    <property type="match status" value="1"/>
</dbReference>